<dbReference type="EMBL" id="MVDD01000004">
    <property type="protein sequence ID" value="PKQ63923.1"/>
    <property type="molecule type" value="Genomic_DNA"/>
</dbReference>
<protein>
    <recommendedName>
        <fullName evidence="4">HTH araC/xylS-type domain-containing protein</fullName>
    </recommendedName>
</protein>
<dbReference type="PANTHER" id="PTHR43280">
    <property type="entry name" value="ARAC-FAMILY TRANSCRIPTIONAL REGULATOR"/>
    <property type="match status" value="1"/>
</dbReference>
<accession>A0A2N3I108</accession>
<feature type="domain" description="HTH araC/xylS-type" evidence="4">
    <location>
        <begin position="187"/>
        <end position="285"/>
    </location>
</feature>
<dbReference type="Pfam" id="PF12833">
    <property type="entry name" value="HTH_18"/>
    <property type="match status" value="1"/>
</dbReference>
<dbReference type="AlphaFoldDB" id="A0A2N3I108"/>
<dbReference type="Gene3D" id="2.60.120.10">
    <property type="entry name" value="Jelly Rolls"/>
    <property type="match status" value="1"/>
</dbReference>
<dbReference type="GO" id="GO:0003700">
    <property type="term" value="F:DNA-binding transcription factor activity"/>
    <property type="evidence" value="ECO:0007669"/>
    <property type="project" value="InterPro"/>
</dbReference>
<dbReference type="Proteomes" id="UP000233535">
    <property type="component" value="Unassembled WGS sequence"/>
</dbReference>
<dbReference type="OrthoDB" id="2569619at2"/>
<evidence type="ECO:0000259" key="4">
    <source>
        <dbReference type="PROSITE" id="PS01124"/>
    </source>
</evidence>
<dbReference type="InterPro" id="IPR009057">
    <property type="entry name" value="Homeodomain-like_sf"/>
</dbReference>
<evidence type="ECO:0000256" key="3">
    <source>
        <dbReference type="ARBA" id="ARBA00023163"/>
    </source>
</evidence>
<dbReference type="RefSeq" id="WP_101260871.1">
    <property type="nucleotide sequence ID" value="NZ_MVDD01000004.1"/>
</dbReference>
<keyword evidence="3" id="KW-0804">Transcription</keyword>
<keyword evidence="2" id="KW-0238">DNA-binding</keyword>
<name>A0A2N3I108_9BACT</name>
<dbReference type="SUPFAM" id="SSF51182">
    <property type="entry name" value="RmlC-like cupins"/>
    <property type="match status" value="1"/>
</dbReference>
<keyword evidence="6" id="KW-1185">Reference proteome</keyword>
<dbReference type="InterPro" id="IPR018060">
    <property type="entry name" value="HTH_AraC"/>
</dbReference>
<dbReference type="InterPro" id="IPR014710">
    <property type="entry name" value="RmlC-like_jellyroll"/>
</dbReference>
<dbReference type="SUPFAM" id="SSF46689">
    <property type="entry name" value="Homeodomain-like"/>
    <property type="match status" value="2"/>
</dbReference>
<dbReference type="GO" id="GO:0043565">
    <property type="term" value="F:sequence-specific DNA binding"/>
    <property type="evidence" value="ECO:0007669"/>
    <property type="project" value="InterPro"/>
</dbReference>
<dbReference type="Gene3D" id="1.10.10.60">
    <property type="entry name" value="Homeodomain-like"/>
    <property type="match status" value="2"/>
</dbReference>
<dbReference type="PANTHER" id="PTHR43280:SF2">
    <property type="entry name" value="HTH-TYPE TRANSCRIPTIONAL REGULATOR EXSA"/>
    <property type="match status" value="1"/>
</dbReference>
<reference evidence="5 6" key="1">
    <citation type="journal article" date="2017" name="Front. Microbiol.">
        <title>Labilibaculum manganireducens gen. nov., sp. nov. and Labilibaculum filiforme sp. nov., Novel Bacteroidetes Isolated from Subsurface Sediments of the Baltic Sea.</title>
        <authorList>
            <person name="Vandieken V."/>
            <person name="Marshall I.P."/>
            <person name="Niemann H."/>
            <person name="Engelen B."/>
            <person name="Cypionka H."/>
        </authorList>
    </citation>
    <scope>NUCLEOTIDE SEQUENCE [LARGE SCALE GENOMIC DNA]</scope>
    <source>
        <strain evidence="5 6">59.16B</strain>
    </source>
</reference>
<gene>
    <name evidence="5" type="ORF">BZG02_07890</name>
</gene>
<organism evidence="5 6">
    <name type="scientific">Labilibaculum filiforme</name>
    <dbReference type="NCBI Taxonomy" id="1940526"/>
    <lineage>
        <taxon>Bacteria</taxon>
        <taxon>Pseudomonadati</taxon>
        <taxon>Bacteroidota</taxon>
        <taxon>Bacteroidia</taxon>
        <taxon>Marinilabiliales</taxon>
        <taxon>Marinifilaceae</taxon>
        <taxon>Labilibaculum</taxon>
    </lineage>
</organism>
<dbReference type="SMART" id="SM00342">
    <property type="entry name" value="HTH_ARAC"/>
    <property type="match status" value="1"/>
</dbReference>
<keyword evidence="1" id="KW-0805">Transcription regulation</keyword>
<evidence type="ECO:0000313" key="6">
    <source>
        <dbReference type="Proteomes" id="UP000233535"/>
    </source>
</evidence>
<dbReference type="PROSITE" id="PS01124">
    <property type="entry name" value="HTH_ARAC_FAMILY_2"/>
    <property type="match status" value="1"/>
</dbReference>
<dbReference type="InterPro" id="IPR011051">
    <property type="entry name" value="RmlC_Cupin_sf"/>
</dbReference>
<sequence>MIPNVENIELNKGHSFYVGTYSAKYFERSWHYHNEFELLLITKGYGTRVVGDNSSLFAVGDLVLIGGNVPHAWFSDPIFFEPDNNEHCESVYIQFDRSIFGTRFSGLPEMKVIQNLLNKAKYGLRFTPNNLDVEIVNLICDFPNYQGIDRLIYLIKVLDLFQKGNYEPIVSQDYFDSIFVTKSNRIKKVHEYIMNNYMADVSVQNAAKLAEMNVSSFCRFFKKVTHKTFSQFVKETRIDFAQQLLINTNLSSNQIGFECGYSSVAYFNQCFKKISGVSPLEYRANYKKI</sequence>
<evidence type="ECO:0000256" key="1">
    <source>
        <dbReference type="ARBA" id="ARBA00023015"/>
    </source>
</evidence>
<evidence type="ECO:0000256" key="2">
    <source>
        <dbReference type="ARBA" id="ARBA00023125"/>
    </source>
</evidence>
<proteinExistence type="predicted"/>
<comment type="caution">
    <text evidence="5">The sequence shown here is derived from an EMBL/GenBank/DDBJ whole genome shotgun (WGS) entry which is preliminary data.</text>
</comment>
<evidence type="ECO:0000313" key="5">
    <source>
        <dbReference type="EMBL" id="PKQ63923.1"/>
    </source>
</evidence>